<dbReference type="AlphaFoldDB" id="A0AAN9D1R0"/>
<comment type="caution">
    <text evidence="2">The sequence shown here is derived from an EMBL/GenBank/DDBJ whole genome shotgun (WGS) entry which is preliminary data.</text>
</comment>
<dbReference type="EMBL" id="JAYKXH010000009">
    <property type="protein sequence ID" value="KAK7157392.1"/>
    <property type="molecule type" value="Genomic_DNA"/>
</dbReference>
<proteinExistence type="predicted"/>
<keyword evidence="3" id="KW-1185">Reference proteome</keyword>
<organism evidence="2 3">
    <name type="scientific">Phoxinus phoxinus</name>
    <name type="common">Eurasian minnow</name>
    <dbReference type="NCBI Taxonomy" id="58324"/>
    <lineage>
        <taxon>Eukaryota</taxon>
        <taxon>Metazoa</taxon>
        <taxon>Chordata</taxon>
        <taxon>Craniata</taxon>
        <taxon>Vertebrata</taxon>
        <taxon>Euteleostomi</taxon>
        <taxon>Actinopterygii</taxon>
        <taxon>Neopterygii</taxon>
        <taxon>Teleostei</taxon>
        <taxon>Ostariophysi</taxon>
        <taxon>Cypriniformes</taxon>
        <taxon>Leuciscidae</taxon>
        <taxon>Phoxininae</taxon>
        <taxon>Phoxinus</taxon>
    </lineage>
</organism>
<sequence length="466" mass="53097">MKSEGFGPWSSVSLKLEQVQEDGDGNDPSSFSVDIIQVKQGVPVQVKQEDPVQVKQEDPVQVKQEDQVQVKQGVPVQVKQEDPVQVKQGVPVQVKQEDPVQVKQEDPVQVKQEDPVQVKQEDPVQVKQEDPVHVKQEDPVQVKQEDPVQVKQEDPVQVKQGVPVQVKQEDPDESEFWCMQQDPEMSGGVDASHPVQLTFNKLKEETDCYCGNVELLPSEHPVQTLKSEDLKTEETIEEQSMDRKDHIKVCSNNISNQTTHMQTNQVSSTTTQLVSTVSELAMKGQCENCLILAKIREDLQIQIAVLQNRIRAIICTKVSQHSVCSPHCDLDYEKLLKGFHRNCLGKNPPCKTSKNTTQKVNHVRDFILHMTKGYPPNKTLLFLDNMERINEWVVTLQNGNVNVRHYLLDVLAFLKYLNRTSRPIAHLTRHSRNHIWRQLRQKLKNINALIKSHKRTLKDSGNESTS</sequence>
<feature type="region of interest" description="Disordered" evidence="1">
    <location>
        <begin position="87"/>
        <end position="156"/>
    </location>
</feature>
<dbReference type="Proteomes" id="UP001364617">
    <property type="component" value="Unassembled WGS sequence"/>
</dbReference>
<evidence type="ECO:0000256" key="1">
    <source>
        <dbReference type="SAM" id="MobiDB-lite"/>
    </source>
</evidence>
<gene>
    <name evidence="2" type="ORF">R3I93_008773</name>
</gene>
<evidence type="ECO:0000313" key="3">
    <source>
        <dbReference type="Proteomes" id="UP001364617"/>
    </source>
</evidence>
<feature type="region of interest" description="Disordered" evidence="1">
    <location>
        <begin position="46"/>
        <end position="74"/>
    </location>
</feature>
<reference evidence="2 3" key="1">
    <citation type="submission" date="2024-02" db="EMBL/GenBank/DDBJ databases">
        <title>Chromosome-level genome assembly of the Eurasian Minnow (Phoxinus phoxinus).</title>
        <authorList>
            <person name="Oriowo T.O."/>
            <person name="Martin S."/>
            <person name="Stange M."/>
            <person name="Chrysostomakis Y."/>
            <person name="Brown T."/>
            <person name="Winkler S."/>
            <person name="Kukowka S."/>
            <person name="Myers E.W."/>
            <person name="Bohne A."/>
        </authorList>
    </citation>
    <scope>NUCLEOTIDE SEQUENCE [LARGE SCALE GENOMIC DNA]</scope>
    <source>
        <strain evidence="2">ZFMK-TIS-60720</strain>
        <tissue evidence="2">Whole Organism</tissue>
    </source>
</reference>
<name>A0AAN9D1R0_9TELE</name>
<feature type="compositionally biased region" description="Basic and acidic residues" evidence="1">
    <location>
        <begin position="47"/>
        <end position="68"/>
    </location>
</feature>
<feature type="region of interest" description="Disordered" evidence="1">
    <location>
        <begin position="1"/>
        <end position="32"/>
    </location>
</feature>
<evidence type="ECO:0000313" key="2">
    <source>
        <dbReference type="EMBL" id="KAK7157392.1"/>
    </source>
</evidence>
<protein>
    <submittedName>
        <fullName evidence="2">Uncharacterized protein</fullName>
    </submittedName>
</protein>
<feature type="compositionally biased region" description="Basic and acidic residues" evidence="1">
    <location>
        <begin position="95"/>
        <end position="156"/>
    </location>
</feature>
<accession>A0AAN9D1R0</accession>